<dbReference type="EMBL" id="JAAGME010000332">
    <property type="protein sequence ID" value="NEB67153.1"/>
    <property type="molecule type" value="Genomic_DNA"/>
</dbReference>
<evidence type="ECO:0000313" key="3">
    <source>
        <dbReference type="Proteomes" id="UP000471648"/>
    </source>
</evidence>
<feature type="compositionally biased region" description="Low complexity" evidence="1">
    <location>
        <begin position="283"/>
        <end position="294"/>
    </location>
</feature>
<feature type="compositionally biased region" description="Basic and acidic residues" evidence="1">
    <location>
        <begin position="342"/>
        <end position="358"/>
    </location>
</feature>
<accession>A0A6N9V3D0</accession>
<reference evidence="2 3" key="1">
    <citation type="submission" date="2020-01" db="EMBL/GenBank/DDBJ databases">
        <title>Insect and environment-associated Actinomycetes.</title>
        <authorList>
            <person name="Currrie C."/>
            <person name="Chevrette M."/>
            <person name="Carlson C."/>
            <person name="Stubbendieck R."/>
            <person name="Wendt-Pienkowski E."/>
        </authorList>
    </citation>
    <scope>NUCLEOTIDE SEQUENCE [LARGE SCALE GENOMIC DNA]</scope>
    <source>
        <strain evidence="2 3">SID14438</strain>
    </source>
</reference>
<feature type="region of interest" description="Disordered" evidence="1">
    <location>
        <begin position="335"/>
        <end position="444"/>
    </location>
</feature>
<evidence type="ECO:0008006" key="4">
    <source>
        <dbReference type="Google" id="ProtNLM"/>
    </source>
</evidence>
<dbReference type="AlphaFoldDB" id="A0A6N9V3D0"/>
<name>A0A6N9V3D0_STRMI</name>
<protein>
    <recommendedName>
        <fullName evidence="4">Type VII secretion protein EccE</fullName>
    </recommendedName>
</protein>
<evidence type="ECO:0000256" key="1">
    <source>
        <dbReference type="SAM" id="MobiDB-lite"/>
    </source>
</evidence>
<proteinExistence type="predicted"/>
<gene>
    <name evidence="2" type="ORF">G3I39_08825</name>
</gene>
<organism evidence="2 3">
    <name type="scientific">Streptomyces microflavus</name>
    <name type="common">Streptomyces lipmanii</name>
    <dbReference type="NCBI Taxonomy" id="1919"/>
    <lineage>
        <taxon>Bacteria</taxon>
        <taxon>Bacillati</taxon>
        <taxon>Actinomycetota</taxon>
        <taxon>Actinomycetes</taxon>
        <taxon>Kitasatosporales</taxon>
        <taxon>Streptomycetaceae</taxon>
        <taxon>Streptomyces</taxon>
    </lineage>
</organism>
<dbReference type="RefSeq" id="WP_164356893.1">
    <property type="nucleotide sequence ID" value="NZ_JAAGME010000332.1"/>
</dbReference>
<feature type="compositionally biased region" description="Basic and acidic residues" evidence="1">
    <location>
        <begin position="435"/>
        <end position="444"/>
    </location>
</feature>
<evidence type="ECO:0000313" key="2">
    <source>
        <dbReference type="EMBL" id="NEB67153.1"/>
    </source>
</evidence>
<comment type="caution">
    <text evidence="2">The sequence shown here is derived from an EMBL/GenBank/DDBJ whole genome shotgun (WGS) entry which is preliminary data.</text>
</comment>
<feature type="compositionally biased region" description="Polar residues" evidence="1">
    <location>
        <begin position="400"/>
        <end position="411"/>
    </location>
</feature>
<feature type="region of interest" description="Disordered" evidence="1">
    <location>
        <begin position="267"/>
        <end position="306"/>
    </location>
</feature>
<dbReference type="Proteomes" id="UP000471648">
    <property type="component" value="Unassembled WGS sequence"/>
</dbReference>
<sequence length="444" mass="48131">MNTQHITRLLSAGLVFAALAMGAALGWPLWLWFLLPALIAAVLLIDMRVSRAENARLTVPDPDLVESAPAPPAEVPYQETSIVVVPVQSAVEDCPFLFSASVWWRPAGRFALSSHGNPAALAATSVLQRVQSMTLAEDPGRCTFLERSLEGLLGTPALDDSGLVVAYATDVRLVLRPRDQQHLEELDGLRKAAGSWESRRQHERNLREYLGEDVLRSPGNAVVWWMARHDDQIERAVDMIAPLTVLSAAANDEEIPEKYRDLFRGPGRTVEEEPMSGFDHPEPSGGQTPSGQGPVRSEAGHEPPDDLLAAWLDSEGFTDGSDETRVFLDRLARTSDAAGRPEAAENIRRHMRRADSEGGRPPADSFEEAGTEDPPQTGPAFSPPFPHGGDATGHPADATEPSSTGSRQTTPEDMASEVSDITRQFDPGAWARGDNGPERPGGER</sequence>